<keyword evidence="1" id="KW-1133">Transmembrane helix</keyword>
<evidence type="ECO:0000313" key="2">
    <source>
        <dbReference type="EMBL" id="GGM49005.1"/>
    </source>
</evidence>
<evidence type="ECO:0000256" key="1">
    <source>
        <dbReference type="SAM" id="Phobius"/>
    </source>
</evidence>
<keyword evidence="1" id="KW-0812">Transmembrane</keyword>
<keyword evidence="1" id="KW-0472">Membrane</keyword>
<reference evidence="2" key="1">
    <citation type="journal article" date="2014" name="Int. J. Syst. Evol. Microbiol.">
        <title>Complete genome sequence of Corynebacterium casei LMG S-19264T (=DSM 44701T), isolated from a smear-ripened cheese.</title>
        <authorList>
            <consortium name="US DOE Joint Genome Institute (JGI-PGF)"/>
            <person name="Walter F."/>
            <person name="Albersmeier A."/>
            <person name="Kalinowski J."/>
            <person name="Ruckert C."/>
        </authorList>
    </citation>
    <scope>NUCLEOTIDE SEQUENCE</scope>
    <source>
        <strain evidence="2">JCM 15759</strain>
    </source>
</reference>
<comment type="caution">
    <text evidence="2">The sequence shown here is derived from an EMBL/GenBank/DDBJ whole genome shotgun (WGS) entry which is preliminary data.</text>
</comment>
<proteinExistence type="predicted"/>
<dbReference type="AlphaFoldDB" id="A0A830FR53"/>
<reference evidence="2" key="2">
    <citation type="submission" date="2020-09" db="EMBL/GenBank/DDBJ databases">
        <authorList>
            <person name="Sun Q."/>
            <person name="Ohkuma M."/>
        </authorList>
    </citation>
    <scope>NUCLEOTIDE SEQUENCE</scope>
    <source>
        <strain evidence="2">JCM 15759</strain>
    </source>
</reference>
<dbReference type="EMBL" id="BMON01000003">
    <property type="protein sequence ID" value="GGM49005.1"/>
    <property type="molecule type" value="Genomic_DNA"/>
</dbReference>
<feature type="transmembrane region" description="Helical" evidence="1">
    <location>
        <begin position="54"/>
        <end position="78"/>
    </location>
</feature>
<accession>A0A830FR53</accession>
<feature type="transmembrane region" description="Helical" evidence="1">
    <location>
        <begin position="20"/>
        <end position="42"/>
    </location>
</feature>
<gene>
    <name evidence="2" type="ORF">GCM10009006_32830</name>
</gene>
<name>A0A830FR53_HALAR</name>
<sequence>MVSTRLVLLLNGVLPSEARIEMLVLLLTVGTLLIGVPTVGMYREANQHDNHLSAWTGGMFLLALCIPVFGPILLWLLYTGIEVKE</sequence>
<organism evidence="2 3">
    <name type="scientific">Haloarcula argentinensis</name>
    <dbReference type="NCBI Taxonomy" id="43776"/>
    <lineage>
        <taxon>Archaea</taxon>
        <taxon>Methanobacteriati</taxon>
        <taxon>Methanobacteriota</taxon>
        <taxon>Stenosarchaea group</taxon>
        <taxon>Halobacteria</taxon>
        <taxon>Halobacteriales</taxon>
        <taxon>Haloarculaceae</taxon>
        <taxon>Haloarcula</taxon>
    </lineage>
</organism>
<dbReference type="Proteomes" id="UP000656367">
    <property type="component" value="Unassembled WGS sequence"/>
</dbReference>
<protein>
    <submittedName>
        <fullName evidence="2">Uncharacterized protein</fullName>
    </submittedName>
</protein>
<evidence type="ECO:0000313" key="3">
    <source>
        <dbReference type="Proteomes" id="UP000656367"/>
    </source>
</evidence>